<gene>
    <name evidence="1" type="ORF">J2Z76_000432</name>
</gene>
<sequence>MNRKEFAKKYKTEISLISREKDVDMGVATDMLIAHVKNRNIETPYKYDFVGCENLDYALMDKEIKEMEDAAVKLRG</sequence>
<dbReference type="EMBL" id="JAGGKS010000001">
    <property type="protein sequence ID" value="MBP1924579.1"/>
    <property type="molecule type" value="Genomic_DNA"/>
</dbReference>
<protein>
    <submittedName>
        <fullName evidence="1">Uncharacterized protein</fullName>
    </submittedName>
</protein>
<dbReference type="RefSeq" id="WP_209510329.1">
    <property type="nucleotide sequence ID" value="NZ_JAGGKS010000001.1"/>
</dbReference>
<comment type="caution">
    <text evidence="1">The sequence shown here is derived from an EMBL/GenBank/DDBJ whole genome shotgun (WGS) entry which is preliminary data.</text>
</comment>
<evidence type="ECO:0000313" key="1">
    <source>
        <dbReference type="EMBL" id="MBP1924579.1"/>
    </source>
</evidence>
<proteinExistence type="predicted"/>
<dbReference type="Proteomes" id="UP001519342">
    <property type="component" value="Unassembled WGS sequence"/>
</dbReference>
<organism evidence="1 2">
    <name type="scientific">Sedimentibacter acidaminivorans</name>
    <dbReference type="NCBI Taxonomy" id="913099"/>
    <lineage>
        <taxon>Bacteria</taxon>
        <taxon>Bacillati</taxon>
        <taxon>Bacillota</taxon>
        <taxon>Tissierellia</taxon>
        <taxon>Sedimentibacter</taxon>
    </lineage>
</organism>
<reference evidence="1 2" key="1">
    <citation type="submission" date="2021-03" db="EMBL/GenBank/DDBJ databases">
        <title>Genomic Encyclopedia of Type Strains, Phase IV (KMG-IV): sequencing the most valuable type-strain genomes for metagenomic binning, comparative biology and taxonomic classification.</title>
        <authorList>
            <person name="Goeker M."/>
        </authorList>
    </citation>
    <scope>NUCLEOTIDE SEQUENCE [LARGE SCALE GENOMIC DNA]</scope>
    <source>
        <strain evidence="1 2">DSM 24004</strain>
    </source>
</reference>
<evidence type="ECO:0000313" key="2">
    <source>
        <dbReference type="Proteomes" id="UP001519342"/>
    </source>
</evidence>
<accession>A0ABS4GA81</accession>
<name>A0ABS4GA81_9FIRM</name>
<keyword evidence="2" id="KW-1185">Reference proteome</keyword>